<keyword evidence="4" id="KW-1185">Reference proteome</keyword>
<keyword evidence="1" id="KW-1133">Transmembrane helix</keyword>
<gene>
    <name evidence="3" type="ORF">SAMN05444143_101528</name>
</gene>
<feature type="transmembrane region" description="Helical" evidence="1">
    <location>
        <begin position="58"/>
        <end position="76"/>
    </location>
</feature>
<name>A0A1I4RV22_9FLAO</name>
<keyword evidence="1" id="KW-0472">Membrane</keyword>
<dbReference type="eggNOG" id="COG5652">
    <property type="taxonomic scope" value="Bacteria"/>
</dbReference>
<dbReference type="NCBIfam" id="NF037970">
    <property type="entry name" value="vanZ_1"/>
    <property type="match status" value="1"/>
</dbReference>
<dbReference type="EMBL" id="FOUT01000001">
    <property type="protein sequence ID" value="SFM56041.1"/>
    <property type="molecule type" value="Genomic_DNA"/>
</dbReference>
<evidence type="ECO:0000256" key="1">
    <source>
        <dbReference type="SAM" id="Phobius"/>
    </source>
</evidence>
<keyword evidence="1" id="KW-0812">Transmembrane</keyword>
<sequence length="83" mass="9165">MHLSFTSLWGMAFFKSKFFDAVNKVLVFSFLLSFVFGLLIEFAQGFLTTTRSADVSDILANVLGALLAIAMLNAYCNATKDIE</sequence>
<proteinExistence type="predicted"/>
<evidence type="ECO:0000259" key="2">
    <source>
        <dbReference type="Pfam" id="PF04892"/>
    </source>
</evidence>
<dbReference type="InterPro" id="IPR006976">
    <property type="entry name" value="VanZ-like"/>
</dbReference>
<reference evidence="4" key="1">
    <citation type="submission" date="2016-10" db="EMBL/GenBank/DDBJ databases">
        <authorList>
            <person name="Varghese N."/>
            <person name="Submissions S."/>
        </authorList>
    </citation>
    <scope>NUCLEOTIDE SEQUENCE [LARGE SCALE GENOMIC DNA]</scope>
    <source>
        <strain evidence="4">DSM 4002</strain>
    </source>
</reference>
<accession>A0A1I4RV22</accession>
<protein>
    <submittedName>
        <fullName evidence="3">VanZ like family protein</fullName>
    </submittedName>
</protein>
<dbReference type="PANTHER" id="PTHR28008:SF1">
    <property type="entry name" value="DOMAIN PROTEIN, PUTATIVE (AFU_ORTHOLOGUE AFUA_3G10980)-RELATED"/>
    <property type="match status" value="1"/>
</dbReference>
<evidence type="ECO:0000313" key="4">
    <source>
        <dbReference type="Proteomes" id="UP000182961"/>
    </source>
</evidence>
<dbReference type="PANTHER" id="PTHR28008">
    <property type="entry name" value="DOMAIN PROTEIN, PUTATIVE (AFU_ORTHOLOGUE AFUA_3G10980)-RELATED"/>
    <property type="match status" value="1"/>
</dbReference>
<dbReference type="Proteomes" id="UP000182961">
    <property type="component" value="Unassembled WGS sequence"/>
</dbReference>
<feature type="domain" description="VanZ-like" evidence="2">
    <location>
        <begin position="7"/>
        <end position="72"/>
    </location>
</feature>
<organism evidence="3 4">
    <name type="scientific">Flavobacterium succinicans</name>
    <dbReference type="NCBI Taxonomy" id="29536"/>
    <lineage>
        <taxon>Bacteria</taxon>
        <taxon>Pseudomonadati</taxon>
        <taxon>Bacteroidota</taxon>
        <taxon>Flavobacteriia</taxon>
        <taxon>Flavobacteriales</taxon>
        <taxon>Flavobacteriaceae</taxon>
        <taxon>Flavobacterium</taxon>
    </lineage>
</organism>
<dbReference type="AlphaFoldDB" id="A0A1I4RV22"/>
<feature type="transmembrane region" description="Helical" evidence="1">
    <location>
        <begin position="21"/>
        <end position="46"/>
    </location>
</feature>
<evidence type="ECO:0000313" key="3">
    <source>
        <dbReference type="EMBL" id="SFM56041.1"/>
    </source>
</evidence>
<dbReference type="Pfam" id="PF04892">
    <property type="entry name" value="VanZ"/>
    <property type="match status" value="1"/>
</dbReference>